<organism evidence="2">
    <name type="scientific">Acetithermum autotrophicum</name>
    <dbReference type="NCBI Taxonomy" id="1446466"/>
    <lineage>
        <taxon>Bacteria</taxon>
        <taxon>Candidatus Bipolaricaulota</taxon>
        <taxon>Candidatus Acetithermum</taxon>
    </lineage>
</organism>
<evidence type="ECO:0000256" key="1">
    <source>
        <dbReference type="SAM" id="SignalP"/>
    </source>
</evidence>
<feature type="signal peptide" evidence="1">
    <location>
        <begin position="1"/>
        <end position="22"/>
    </location>
</feature>
<evidence type="ECO:0000313" key="2">
    <source>
        <dbReference type="EMBL" id="BAL59149.1"/>
    </source>
</evidence>
<dbReference type="EMBL" id="AP011802">
    <property type="protein sequence ID" value="BAL59149.1"/>
    <property type="molecule type" value="Genomic_DNA"/>
</dbReference>
<reference evidence="2" key="1">
    <citation type="journal article" date="2005" name="Environ. Microbiol.">
        <title>Genetic and functional properties of uncultivated thermophilic crenarchaeotes from a subsurface gold mine as revealed by analysis of genome fragments.</title>
        <authorList>
            <person name="Nunoura T."/>
            <person name="Hirayama H."/>
            <person name="Takami H."/>
            <person name="Oida H."/>
            <person name="Nishi S."/>
            <person name="Shimamura S."/>
            <person name="Suzuki Y."/>
            <person name="Inagaki F."/>
            <person name="Takai K."/>
            <person name="Nealson K.H."/>
            <person name="Horikoshi K."/>
        </authorList>
    </citation>
    <scope>NUCLEOTIDE SEQUENCE</scope>
</reference>
<accession>H5SSL3</accession>
<feature type="chain" id="PRO_5003598316" evidence="1">
    <location>
        <begin position="23"/>
        <end position="302"/>
    </location>
</feature>
<protein>
    <submittedName>
        <fullName evidence="2">Uncharacterized protein</fullName>
    </submittedName>
</protein>
<name>H5SSL3_ACEAU</name>
<keyword evidence="1" id="KW-0732">Signal</keyword>
<dbReference type="AlphaFoldDB" id="H5SSL3"/>
<gene>
    <name evidence="2" type="ORF">HGMM_OP3C304</name>
</gene>
<reference evidence="2" key="2">
    <citation type="journal article" date="2012" name="PLoS ONE">
        <title>A Deeply Branching Thermophilic Bacterium with an Ancient Acetyl-CoA Pathway Dominates a Subsurface Ecosystem.</title>
        <authorList>
            <person name="Takami H."/>
            <person name="Noguchi H."/>
            <person name="Takaki Y."/>
            <person name="Uchiyama I."/>
            <person name="Toyoda A."/>
            <person name="Nishi S."/>
            <person name="Chee G.-J."/>
            <person name="Arai W."/>
            <person name="Nunoura T."/>
            <person name="Itoh T."/>
            <person name="Hattori M."/>
            <person name="Takai K."/>
        </authorList>
    </citation>
    <scope>NUCLEOTIDE SEQUENCE</scope>
</reference>
<proteinExistence type="predicted"/>
<sequence length="302" mass="33948">MRQHIACFGLVMLLLLNSIAIAQPMSSQPGRDLHSEWTLWQIADDTWYFRLTVGALANVYPGLPQPTGFARITLGLSWTPEWLITPQVQVTKAMHEIGISLEGVGNKPTWVIEFTPFVIDFEINLPPSTERVSASLPAQPQAQPEQQAQVDLKALVLTRLDDLLKAGEQIAKENPSLDLTALRDPLTEFKKAFEANKMDDAAIQLDAFSVTLLFIQRNGLLTKFQEMYLRAGLHRLVSAFALFREQVQRQKIKVCTGLFVSEDQKSEEVLSPMLTDVIKKLTFTNTKTGAKETFTLKESRCF</sequence>